<sequence>MTLEGDLREAMSRHVADVHAPPGLAAAVRDGRRRRRSRRFALGALATVTATAAVSVAGTGLANGPEHDRERPLSPPERALPPVQAVPARLCTPRTRPETPRDSDWPDPGPGVRATDPNPQHSRPARDPWKEWPQGHPSTWPRQLIAGVHLDYLPDRLGKPGPHGGVTSRDSSWVYGASWHAPSRMKTPVEKRTSGDFISVSVVCGKDTRGDYHASWGPSAEETTVKGNPGRRQPDQAAWRVREGVAIVVRVSDGIDLDRVLDGLQVTG</sequence>
<dbReference type="OrthoDB" id="9797931at2"/>
<accession>A0A3D9T2N6</accession>
<feature type="compositionally biased region" description="Basic and acidic residues" evidence="1">
    <location>
        <begin position="95"/>
        <end position="104"/>
    </location>
</feature>
<keyword evidence="2" id="KW-0472">Membrane</keyword>
<evidence type="ECO:0000256" key="2">
    <source>
        <dbReference type="SAM" id="Phobius"/>
    </source>
</evidence>
<feature type="transmembrane region" description="Helical" evidence="2">
    <location>
        <begin position="40"/>
        <end position="62"/>
    </location>
</feature>
<keyword evidence="2" id="KW-1133">Transmembrane helix</keyword>
<feature type="region of interest" description="Disordered" evidence="1">
    <location>
        <begin position="59"/>
        <end position="140"/>
    </location>
</feature>
<keyword evidence="4" id="KW-1185">Reference proteome</keyword>
<proteinExistence type="predicted"/>
<dbReference type="AlphaFoldDB" id="A0A3D9T2N6"/>
<dbReference type="EMBL" id="QTTT01000001">
    <property type="protein sequence ID" value="REE98091.1"/>
    <property type="molecule type" value="Genomic_DNA"/>
</dbReference>
<name>A0A3D9T2N6_9ACTN</name>
<organism evidence="3 4">
    <name type="scientific">Thermomonospora umbrina</name>
    <dbReference type="NCBI Taxonomy" id="111806"/>
    <lineage>
        <taxon>Bacteria</taxon>
        <taxon>Bacillati</taxon>
        <taxon>Actinomycetota</taxon>
        <taxon>Actinomycetes</taxon>
        <taxon>Streptosporangiales</taxon>
        <taxon>Thermomonosporaceae</taxon>
        <taxon>Thermomonospora</taxon>
    </lineage>
</organism>
<dbReference type="RefSeq" id="WP_147312352.1">
    <property type="nucleotide sequence ID" value="NZ_QTTT01000001.1"/>
</dbReference>
<reference evidence="3 4" key="1">
    <citation type="submission" date="2018-08" db="EMBL/GenBank/DDBJ databases">
        <title>Sequencing the genomes of 1000 actinobacteria strains.</title>
        <authorList>
            <person name="Klenk H.-P."/>
        </authorList>
    </citation>
    <scope>NUCLEOTIDE SEQUENCE [LARGE SCALE GENOMIC DNA]</scope>
    <source>
        <strain evidence="3 4">DSM 43927</strain>
    </source>
</reference>
<evidence type="ECO:0000313" key="4">
    <source>
        <dbReference type="Proteomes" id="UP000256661"/>
    </source>
</evidence>
<evidence type="ECO:0000256" key="1">
    <source>
        <dbReference type="SAM" id="MobiDB-lite"/>
    </source>
</evidence>
<evidence type="ECO:0000313" key="3">
    <source>
        <dbReference type="EMBL" id="REE98091.1"/>
    </source>
</evidence>
<feature type="region of interest" description="Disordered" evidence="1">
    <location>
        <begin position="213"/>
        <end position="237"/>
    </location>
</feature>
<gene>
    <name evidence="3" type="ORF">DFJ69_3574</name>
</gene>
<protein>
    <submittedName>
        <fullName evidence="3">Uncharacterized protein</fullName>
    </submittedName>
</protein>
<keyword evidence="2" id="KW-0812">Transmembrane</keyword>
<dbReference type="Proteomes" id="UP000256661">
    <property type="component" value="Unassembled WGS sequence"/>
</dbReference>
<comment type="caution">
    <text evidence="3">The sequence shown here is derived from an EMBL/GenBank/DDBJ whole genome shotgun (WGS) entry which is preliminary data.</text>
</comment>